<feature type="domain" description="Condensation" evidence="1">
    <location>
        <begin position="15"/>
        <end position="419"/>
    </location>
</feature>
<comment type="caution">
    <text evidence="2">The sequence shown here is derived from an EMBL/GenBank/DDBJ whole genome shotgun (WGS) entry which is preliminary data.</text>
</comment>
<protein>
    <recommendedName>
        <fullName evidence="1">Condensation domain-containing protein</fullName>
    </recommendedName>
</protein>
<sequence length="432" mass="47600">MTAPASVRWLAGLPAPQARYWFAEQMSPGSPDAMDSFVFRLSGPVDPTALRRSLRNVVCRHNALRSLIRREKSRGLQVTVIEPGDTGEVLEVRRTDPGAHEPVLREFIARPFRLDRDIPVRALLVVPGDVPGQGHFVVSAHHTAFDGWSATVFFSELSDAYRELVHGNPPPPCRTSDYRQVWRDQSEAETETDQQALMEWARELVGVPDLPLPRVSPPAASGALREKSVALGTRHIGLIAGAARLKATTPNAILLTAWVRALRSFTGGTDFAVALPVSGRTSLASTTTIGCFVSVAPLRFRGSDADVDSDLDQTIAGLARALRFQFMPLEQVVSESGPRDPHRTPLCQAAFVSQEQTDLTLRLADVECVHIPRLKTESAFELTLEVWFGGEISARIRHRVDVLDDQRATLLADLWRSEVETVARSVMEDPSR</sequence>
<dbReference type="SUPFAM" id="SSF52777">
    <property type="entry name" value="CoA-dependent acyltransferases"/>
    <property type="match status" value="2"/>
</dbReference>
<organism evidence="2 3">
    <name type="scientific">Kitasatospora cystarginea</name>
    <dbReference type="NCBI Taxonomy" id="58350"/>
    <lineage>
        <taxon>Bacteria</taxon>
        <taxon>Bacillati</taxon>
        <taxon>Actinomycetota</taxon>
        <taxon>Actinomycetes</taxon>
        <taxon>Kitasatosporales</taxon>
        <taxon>Streptomycetaceae</taxon>
        <taxon>Kitasatospora</taxon>
    </lineage>
</organism>
<proteinExistence type="predicted"/>
<evidence type="ECO:0000313" key="3">
    <source>
        <dbReference type="Proteomes" id="UP001500305"/>
    </source>
</evidence>
<dbReference type="PANTHER" id="PTHR45527:SF1">
    <property type="entry name" value="FATTY ACID SYNTHASE"/>
    <property type="match status" value="1"/>
</dbReference>
<gene>
    <name evidence="2" type="ORF">GCM10010430_79480</name>
</gene>
<dbReference type="Gene3D" id="3.30.559.30">
    <property type="entry name" value="Nonribosomal peptide synthetase, condensation domain"/>
    <property type="match status" value="1"/>
</dbReference>
<dbReference type="RefSeq" id="WP_344641436.1">
    <property type="nucleotide sequence ID" value="NZ_BAAATR010000088.1"/>
</dbReference>
<keyword evidence="3" id="KW-1185">Reference proteome</keyword>
<dbReference type="Gene3D" id="3.30.559.10">
    <property type="entry name" value="Chloramphenicol acetyltransferase-like domain"/>
    <property type="match status" value="1"/>
</dbReference>
<dbReference type="PANTHER" id="PTHR45527">
    <property type="entry name" value="NONRIBOSOMAL PEPTIDE SYNTHETASE"/>
    <property type="match status" value="1"/>
</dbReference>
<dbReference type="Pfam" id="PF00668">
    <property type="entry name" value="Condensation"/>
    <property type="match status" value="1"/>
</dbReference>
<reference evidence="2 3" key="1">
    <citation type="journal article" date="2019" name="Int. J. Syst. Evol. Microbiol.">
        <title>The Global Catalogue of Microorganisms (GCM) 10K type strain sequencing project: providing services to taxonomists for standard genome sequencing and annotation.</title>
        <authorList>
            <consortium name="The Broad Institute Genomics Platform"/>
            <consortium name="The Broad Institute Genome Sequencing Center for Infectious Disease"/>
            <person name="Wu L."/>
            <person name="Ma J."/>
        </authorList>
    </citation>
    <scope>NUCLEOTIDE SEQUENCE [LARGE SCALE GENOMIC DNA]</scope>
    <source>
        <strain evidence="2 3">JCM 7356</strain>
    </source>
</reference>
<name>A0ABN3F295_9ACTN</name>
<dbReference type="EMBL" id="BAAATR010000088">
    <property type="protein sequence ID" value="GAA2281571.1"/>
    <property type="molecule type" value="Genomic_DNA"/>
</dbReference>
<dbReference type="InterPro" id="IPR001242">
    <property type="entry name" value="Condensation_dom"/>
</dbReference>
<dbReference type="Proteomes" id="UP001500305">
    <property type="component" value="Unassembled WGS sequence"/>
</dbReference>
<accession>A0ABN3F295</accession>
<evidence type="ECO:0000259" key="1">
    <source>
        <dbReference type="Pfam" id="PF00668"/>
    </source>
</evidence>
<evidence type="ECO:0000313" key="2">
    <source>
        <dbReference type="EMBL" id="GAA2281571.1"/>
    </source>
</evidence>
<dbReference type="InterPro" id="IPR023213">
    <property type="entry name" value="CAT-like_dom_sf"/>
</dbReference>